<keyword evidence="3" id="KW-0496">Mitochondrion</keyword>
<gene>
    <name evidence="6" type="ORF">B0I35DRAFT_355017</name>
</gene>
<dbReference type="GO" id="GO:0005741">
    <property type="term" value="C:mitochondrial outer membrane"/>
    <property type="evidence" value="ECO:0007669"/>
    <property type="project" value="UniProtKB-SubCell"/>
</dbReference>
<comment type="subcellular location">
    <subcellularLocation>
        <location evidence="1">Mitochondrion outer membrane</location>
        <topology evidence="1">Single-pass membrane protein</topology>
    </subcellularLocation>
</comment>
<dbReference type="AlphaFoldDB" id="A0A8K0SMV2"/>
<dbReference type="OrthoDB" id="39734at2759"/>
<evidence type="ECO:0000259" key="5">
    <source>
        <dbReference type="SMART" id="SM00382"/>
    </source>
</evidence>
<proteinExistence type="predicted"/>
<evidence type="ECO:0000313" key="7">
    <source>
        <dbReference type="Proteomes" id="UP000813444"/>
    </source>
</evidence>
<dbReference type="GO" id="GO:0016887">
    <property type="term" value="F:ATP hydrolysis activity"/>
    <property type="evidence" value="ECO:0007669"/>
    <property type="project" value="InterPro"/>
</dbReference>
<dbReference type="Proteomes" id="UP000813444">
    <property type="component" value="Unassembled WGS sequence"/>
</dbReference>
<evidence type="ECO:0000256" key="4">
    <source>
        <dbReference type="ARBA" id="ARBA00022840"/>
    </source>
</evidence>
<reference evidence="6" key="1">
    <citation type="journal article" date="2021" name="Nat. Commun.">
        <title>Genetic determinants of endophytism in the Arabidopsis root mycobiome.</title>
        <authorList>
            <person name="Mesny F."/>
            <person name="Miyauchi S."/>
            <person name="Thiergart T."/>
            <person name="Pickel B."/>
            <person name="Atanasova L."/>
            <person name="Karlsson M."/>
            <person name="Huettel B."/>
            <person name="Barry K.W."/>
            <person name="Haridas S."/>
            <person name="Chen C."/>
            <person name="Bauer D."/>
            <person name="Andreopoulos W."/>
            <person name="Pangilinan J."/>
            <person name="LaButti K."/>
            <person name="Riley R."/>
            <person name="Lipzen A."/>
            <person name="Clum A."/>
            <person name="Drula E."/>
            <person name="Henrissat B."/>
            <person name="Kohler A."/>
            <person name="Grigoriev I.V."/>
            <person name="Martin F.M."/>
            <person name="Hacquard S."/>
        </authorList>
    </citation>
    <scope>NUCLEOTIDE SEQUENCE</scope>
    <source>
        <strain evidence="6">MPI-CAGE-CH-0235</strain>
    </source>
</reference>
<accession>A0A8K0SMV2</accession>
<keyword evidence="7" id="KW-1185">Reference proteome</keyword>
<evidence type="ECO:0000256" key="2">
    <source>
        <dbReference type="ARBA" id="ARBA00022741"/>
    </source>
</evidence>
<dbReference type="Pfam" id="PF17862">
    <property type="entry name" value="AAA_lid_3"/>
    <property type="match status" value="1"/>
</dbReference>
<evidence type="ECO:0000256" key="1">
    <source>
        <dbReference type="ARBA" id="ARBA00004572"/>
    </source>
</evidence>
<protein>
    <submittedName>
        <fullName evidence="6">P-loop containing nucleoside triphosphate hydrolase protein</fullName>
    </submittedName>
</protein>
<keyword evidence="4" id="KW-0067">ATP-binding</keyword>
<keyword evidence="3" id="KW-0472">Membrane</keyword>
<evidence type="ECO:0000313" key="6">
    <source>
        <dbReference type="EMBL" id="KAH7316971.1"/>
    </source>
</evidence>
<dbReference type="InterPro" id="IPR003959">
    <property type="entry name" value="ATPase_AAA_core"/>
</dbReference>
<comment type="caution">
    <text evidence="6">The sequence shown here is derived from an EMBL/GenBank/DDBJ whole genome shotgun (WGS) entry which is preliminary data.</text>
</comment>
<keyword evidence="3" id="KW-1000">Mitochondrion outer membrane</keyword>
<dbReference type="CDD" id="cd19481">
    <property type="entry name" value="RecA-like_protease"/>
    <property type="match status" value="1"/>
</dbReference>
<dbReference type="InterPro" id="IPR027417">
    <property type="entry name" value="P-loop_NTPase"/>
</dbReference>
<dbReference type="EMBL" id="JAGPNK010000008">
    <property type="protein sequence ID" value="KAH7316971.1"/>
    <property type="molecule type" value="Genomic_DNA"/>
</dbReference>
<keyword evidence="6" id="KW-0378">Hydrolase</keyword>
<feature type="domain" description="AAA+ ATPase" evidence="5">
    <location>
        <begin position="19"/>
        <end position="161"/>
    </location>
</feature>
<dbReference type="SMART" id="SM00382">
    <property type="entry name" value="AAA"/>
    <property type="match status" value="1"/>
</dbReference>
<dbReference type="Gene3D" id="3.40.50.300">
    <property type="entry name" value="P-loop containing nucleotide triphosphate hydrolases"/>
    <property type="match status" value="1"/>
</dbReference>
<evidence type="ECO:0000256" key="3">
    <source>
        <dbReference type="ARBA" id="ARBA00022787"/>
    </source>
</evidence>
<dbReference type="GO" id="GO:0005524">
    <property type="term" value="F:ATP binding"/>
    <property type="evidence" value="ECO:0007669"/>
    <property type="project" value="UniProtKB-KW"/>
</dbReference>
<name>A0A8K0SMV2_9HYPO</name>
<dbReference type="Pfam" id="PF00004">
    <property type="entry name" value="AAA"/>
    <property type="match status" value="1"/>
</dbReference>
<dbReference type="InterPro" id="IPR051701">
    <property type="entry name" value="Mito_OM_Translocase_MSP1"/>
</dbReference>
<dbReference type="InterPro" id="IPR041569">
    <property type="entry name" value="AAA_lid_3"/>
</dbReference>
<feature type="non-terminal residue" evidence="6">
    <location>
        <position position="256"/>
    </location>
</feature>
<sequence>MISHALSEGERYGVLKEANLGGAMLYGPPGTGKTHLARVLAKESAASMINITAAEIESKWTGETEGRIKALFNLARLLSPCIIFIDEADSLLKARQVDDKSWERSRISQFLTEMDGLKTQDRDSNGNHPPPFLILSTNYPSSIDHAIMRRVPGRFYLGPPTSESRRTIIGSLMRDEDVDPTVHFSDLAKQTDGFSGSDLQTLCVEAASISQSRLGTYSSRRLVTMADFANALYLVRPTITRQAMKDLERFAKDYDP</sequence>
<dbReference type="PANTHER" id="PTHR45644">
    <property type="entry name" value="AAA ATPASE, PUTATIVE (AFU_ORTHOLOGUE AFUA_2G12920)-RELATED-RELATED"/>
    <property type="match status" value="1"/>
</dbReference>
<dbReference type="SUPFAM" id="SSF52540">
    <property type="entry name" value="P-loop containing nucleoside triphosphate hydrolases"/>
    <property type="match status" value="1"/>
</dbReference>
<dbReference type="Gene3D" id="1.10.8.60">
    <property type="match status" value="1"/>
</dbReference>
<organism evidence="6 7">
    <name type="scientific">Stachybotrys elegans</name>
    <dbReference type="NCBI Taxonomy" id="80388"/>
    <lineage>
        <taxon>Eukaryota</taxon>
        <taxon>Fungi</taxon>
        <taxon>Dikarya</taxon>
        <taxon>Ascomycota</taxon>
        <taxon>Pezizomycotina</taxon>
        <taxon>Sordariomycetes</taxon>
        <taxon>Hypocreomycetidae</taxon>
        <taxon>Hypocreales</taxon>
        <taxon>Stachybotryaceae</taxon>
        <taxon>Stachybotrys</taxon>
    </lineage>
</organism>
<keyword evidence="2" id="KW-0547">Nucleotide-binding</keyword>
<dbReference type="InterPro" id="IPR003593">
    <property type="entry name" value="AAA+_ATPase"/>
</dbReference>